<dbReference type="EMBL" id="RBII01000001">
    <property type="protein sequence ID" value="RKQ70823.1"/>
    <property type="molecule type" value="Genomic_DNA"/>
</dbReference>
<dbReference type="GO" id="GO:0005886">
    <property type="term" value="C:plasma membrane"/>
    <property type="evidence" value="ECO:0007669"/>
    <property type="project" value="UniProtKB-SubCell"/>
</dbReference>
<keyword evidence="4" id="KW-1003">Cell membrane</keyword>
<evidence type="ECO:0000256" key="9">
    <source>
        <dbReference type="ARBA" id="ARBA00023136"/>
    </source>
</evidence>
<dbReference type="InterPro" id="IPR037682">
    <property type="entry name" value="TonB_C"/>
</dbReference>
<evidence type="ECO:0000256" key="6">
    <source>
        <dbReference type="ARBA" id="ARBA00022692"/>
    </source>
</evidence>
<dbReference type="GO" id="GO:0055085">
    <property type="term" value="P:transmembrane transport"/>
    <property type="evidence" value="ECO:0007669"/>
    <property type="project" value="InterPro"/>
</dbReference>
<dbReference type="RefSeq" id="WP_121098647.1">
    <property type="nucleotide sequence ID" value="NZ_RBII01000001.1"/>
</dbReference>
<dbReference type="InParanoid" id="A0A420WIK3"/>
<accession>A0A420WIK3</accession>
<dbReference type="Proteomes" id="UP000282211">
    <property type="component" value="Unassembled WGS sequence"/>
</dbReference>
<comment type="caution">
    <text evidence="11">The sequence shown here is derived from an EMBL/GenBank/DDBJ whole genome shotgun (WGS) entry which is preliminary data.</text>
</comment>
<evidence type="ECO:0000256" key="4">
    <source>
        <dbReference type="ARBA" id="ARBA00022475"/>
    </source>
</evidence>
<feature type="domain" description="TonB C-terminal" evidence="10">
    <location>
        <begin position="47"/>
        <end position="140"/>
    </location>
</feature>
<keyword evidence="6" id="KW-0812">Transmembrane</keyword>
<evidence type="ECO:0000259" key="10">
    <source>
        <dbReference type="PROSITE" id="PS52015"/>
    </source>
</evidence>
<dbReference type="GO" id="GO:0015031">
    <property type="term" value="P:protein transport"/>
    <property type="evidence" value="ECO:0007669"/>
    <property type="project" value="UniProtKB-KW"/>
</dbReference>
<keyword evidence="7" id="KW-0653">Protein transport</keyword>
<dbReference type="Pfam" id="PF03544">
    <property type="entry name" value="TonB_C"/>
    <property type="match status" value="1"/>
</dbReference>
<keyword evidence="3" id="KW-0813">Transport</keyword>
<proteinExistence type="inferred from homology"/>
<protein>
    <submittedName>
        <fullName evidence="11">TonB family protein</fullName>
    </submittedName>
</protein>
<evidence type="ECO:0000256" key="8">
    <source>
        <dbReference type="ARBA" id="ARBA00022989"/>
    </source>
</evidence>
<reference evidence="11 12" key="1">
    <citation type="submission" date="2018-10" db="EMBL/GenBank/DDBJ databases">
        <title>Genomic Encyclopedia of Type Strains, Phase IV (KMG-IV): sequencing the most valuable type-strain genomes for metagenomic binning, comparative biology and taxonomic classification.</title>
        <authorList>
            <person name="Goeker M."/>
        </authorList>
    </citation>
    <scope>NUCLEOTIDE SEQUENCE [LARGE SCALE GENOMIC DNA]</scope>
    <source>
        <strain evidence="11 12">DSM 22008</strain>
    </source>
</reference>
<evidence type="ECO:0000256" key="1">
    <source>
        <dbReference type="ARBA" id="ARBA00004383"/>
    </source>
</evidence>
<dbReference type="OrthoDB" id="7630871at2"/>
<organism evidence="11 12">
    <name type="scientific">Litorimonas taeanensis</name>
    <dbReference type="NCBI Taxonomy" id="568099"/>
    <lineage>
        <taxon>Bacteria</taxon>
        <taxon>Pseudomonadati</taxon>
        <taxon>Pseudomonadota</taxon>
        <taxon>Alphaproteobacteria</taxon>
        <taxon>Maricaulales</taxon>
        <taxon>Robiginitomaculaceae</taxon>
    </lineage>
</organism>
<keyword evidence="9" id="KW-0472">Membrane</keyword>
<comment type="subcellular location">
    <subcellularLocation>
        <location evidence="1">Cell inner membrane</location>
        <topology evidence="1">Single-pass membrane protein</topology>
        <orientation evidence="1">Periplasmic side</orientation>
    </subcellularLocation>
</comment>
<dbReference type="InterPro" id="IPR051045">
    <property type="entry name" value="TonB-dependent_transducer"/>
</dbReference>
<name>A0A420WIK3_9PROT</name>
<dbReference type="AlphaFoldDB" id="A0A420WIK3"/>
<keyword evidence="8" id="KW-1133">Transmembrane helix</keyword>
<evidence type="ECO:0000256" key="5">
    <source>
        <dbReference type="ARBA" id="ARBA00022519"/>
    </source>
</evidence>
<evidence type="ECO:0000256" key="3">
    <source>
        <dbReference type="ARBA" id="ARBA00022448"/>
    </source>
</evidence>
<evidence type="ECO:0000256" key="2">
    <source>
        <dbReference type="ARBA" id="ARBA00006555"/>
    </source>
</evidence>
<sequence>MRNQYNAVFAFIVMGGVGCSTSKPFMPQSQYPPDPWVKGYSNPDDCLGGEKLAAIEFEMPNYPSQSYRTGRQGWVIMRLDVDATGQTTNVAVERSVPDGLFDGSAKKAVKAWTFQPPANGGLQNCRVLLRYRAGSVTLGG</sequence>
<keyword evidence="5" id="KW-0997">Cell inner membrane</keyword>
<evidence type="ECO:0000313" key="11">
    <source>
        <dbReference type="EMBL" id="RKQ70823.1"/>
    </source>
</evidence>
<evidence type="ECO:0000313" key="12">
    <source>
        <dbReference type="Proteomes" id="UP000282211"/>
    </source>
</evidence>
<keyword evidence="12" id="KW-1185">Reference proteome</keyword>
<comment type="similarity">
    <text evidence="2">Belongs to the TonB family.</text>
</comment>
<dbReference type="Gene3D" id="3.30.2420.10">
    <property type="entry name" value="TonB"/>
    <property type="match status" value="1"/>
</dbReference>
<dbReference type="PANTHER" id="PTHR33446">
    <property type="entry name" value="PROTEIN TONB-RELATED"/>
    <property type="match status" value="1"/>
</dbReference>
<dbReference type="InterPro" id="IPR006260">
    <property type="entry name" value="TonB/TolA_C"/>
</dbReference>
<dbReference type="NCBIfam" id="TIGR01352">
    <property type="entry name" value="tonB_Cterm"/>
    <property type="match status" value="1"/>
</dbReference>
<dbReference type="PROSITE" id="PS52015">
    <property type="entry name" value="TONB_CTD"/>
    <property type="match status" value="1"/>
</dbReference>
<dbReference type="SUPFAM" id="SSF74653">
    <property type="entry name" value="TolA/TonB C-terminal domain"/>
    <property type="match status" value="1"/>
</dbReference>
<gene>
    <name evidence="11" type="ORF">DES40_0124</name>
</gene>
<dbReference type="PROSITE" id="PS51257">
    <property type="entry name" value="PROKAR_LIPOPROTEIN"/>
    <property type="match status" value="1"/>
</dbReference>
<evidence type="ECO:0000256" key="7">
    <source>
        <dbReference type="ARBA" id="ARBA00022927"/>
    </source>
</evidence>